<sequence>MIPSYIDLYKKGELKKRIERAWALLKSCVLCP</sequence>
<gene>
    <name evidence="1" type="ORF">S06H3_60416</name>
</gene>
<proteinExistence type="predicted"/>
<name>X1R1A0_9ZZZZ</name>
<dbReference type="AlphaFoldDB" id="X1R1A0"/>
<comment type="caution">
    <text evidence="1">The sequence shown here is derived from an EMBL/GenBank/DDBJ whole genome shotgun (WGS) entry which is preliminary data.</text>
</comment>
<accession>X1R1A0</accession>
<feature type="non-terminal residue" evidence="1">
    <location>
        <position position="32"/>
    </location>
</feature>
<protein>
    <submittedName>
        <fullName evidence="1">Uncharacterized protein</fullName>
    </submittedName>
</protein>
<evidence type="ECO:0000313" key="1">
    <source>
        <dbReference type="EMBL" id="GAI56885.1"/>
    </source>
</evidence>
<organism evidence="1">
    <name type="scientific">marine sediment metagenome</name>
    <dbReference type="NCBI Taxonomy" id="412755"/>
    <lineage>
        <taxon>unclassified sequences</taxon>
        <taxon>metagenomes</taxon>
        <taxon>ecological metagenomes</taxon>
    </lineage>
</organism>
<dbReference type="EMBL" id="BARV01039409">
    <property type="protein sequence ID" value="GAI56885.1"/>
    <property type="molecule type" value="Genomic_DNA"/>
</dbReference>
<reference evidence="1" key="1">
    <citation type="journal article" date="2014" name="Front. Microbiol.">
        <title>High frequency of phylogenetically diverse reductive dehalogenase-homologous genes in deep subseafloor sedimentary metagenomes.</title>
        <authorList>
            <person name="Kawai M."/>
            <person name="Futagami T."/>
            <person name="Toyoda A."/>
            <person name="Takaki Y."/>
            <person name="Nishi S."/>
            <person name="Hori S."/>
            <person name="Arai W."/>
            <person name="Tsubouchi T."/>
            <person name="Morono Y."/>
            <person name="Uchiyama I."/>
            <person name="Ito T."/>
            <person name="Fujiyama A."/>
            <person name="Inagaki F."/>
            <person name="Takami H."/>
        </authorList>
    </citation>
    <scope>NUCLEOTIDE SEQUENCE</scope>
    <source>
        <strain evidence="1">Expedition CK06-06</strain>
    </source>
</reference>